<dbReference type="PANTHER" id="PTHR38926">
    <property type="entry name" value="F-BOX DOMAIN CONTAINING PROTEIN, EXPRESSED"/>
    <property type="match status" value="1"/>
</dbReference>
<dbReference type="AlphaFoldDB" id="A0AAW1H017"/>
<dbReference type="Gene3D" id="1.20.1280.50">
    <property type="match status" value="1"/>
</dbReference>
<dbReference type="Pfam" id="PF00646">
    <property type="entry name" value="F-box"/>
    <property type="match status" value="1"/>
</dbReference>
<gene>
    <name evidence="2" type="ORF">RND81_13G202000</name>
</gene>
<organism evidence="2 3">
    <name type="scientific">Saponaria officinalis</name>
    <name type="common">Common soapwort</name>
    <name type="synonym">Lychnis saponaria</name>
    <dbReference type="NCBI Taxonomy" id="3572"/>
    <lineage>
        <taxon>Eukaryota</taxon>
        <taxon>Viridiplantae</taxon>
        <taxon>Streptophyta</taxon>
        <taxon>Embryophyta</taxon>
        <taxon>Tracheophyta</taxon>
        <taxon>Spermatophyta</taxon>
        <taxon>Magnoliopsida</taxon>
        <taxon>eudicotyledons</taxon>
        <taxon>Gunneridae</taxon>
        <taxon>Pentapetalae</taxon>
        <taxon>Caryophyllales</taxon>
        <taxon>Caryophyllaceae</taxon>
        <taxon>Caryophylleae</taxon>
        <taxon>Saponaria</taxon>
    </lineage>
</organism>
<protein>
    <recommendedName>
        <fullName evidence="1">F-box domain-containing protein</fullName>
    </recommendedName>
</protein>
<dbReference type="FunFam" id="1.20.1280.50:FF:000022">
    <property type="entry name" value="F-box protein FBW2"/>
    <property type="match status" value="1"/>
</dbReference>
<dbReference type="EMBL" id="JBDFQZ010000013">
    <property type="protein sequence ID" value="KAK9670436.1"/>
    <property type="molecule type" value="Genomic_DNA"/>
</dbReference>
<dbReference type="Proteomes" id="UP001443914">
    <property type="component" value="Unassembled WGS sequence"/>
</dbReference>
<comment type="caution">
    <text evidence="2">The sequence shown here is derived from an EMBL/GenBank/DDBJ whole genome shotgun (WGS) entry which is preliminary data.</text>
</comment>
<feature type="domain" description="F-box" evidence="1">
    <location>
        <begin position="15"/>
        <end position="52"/>
    </location>
</feature>
<dbReference type="Gene3D" id="3.80.10.10">
    <property type="entry name" value="Ribonuclease Inhibitor"/>
    <property type="match status" value="1"/>
</dbReference>
<dbReference type="EMBL" id="JBDFQZ010000013">
    <property type="protein sequence ID" value="KAK9670437.1"/>
    <property type="molecule type" value="Genomic_DNA"/>
</dbReference>
<proteinExistence type="predicted"/>
<dbReference type="InterPro" id="IPR001810">
    <property type="entry name" value="F-box_dom"/>
</dbReference>
<dbReference type="EMBL" id="JBDFQZ010000013">
    <property type="protein sequence ID" value="KAK9670439.1"/>
    <property type="molecule type" value="Genomic_DNA"/>
</dbReference>
<accession>A0AAW1H017</accession>
<name>A0AAW1H017_SAPOF</name>
<dbReference type="SUPFAM" id="SSF52047">
    <property type="entry name" value="RNI-like"/>
    <property type="match status" value="1"/>
</dbReference>
<dbReference type="InterPro" id="IPR032675">
    <property type="entry name" value="LRR_dom_sf"/>
</dbReference>
<evidence type="ECO:0000313" key="2">
    <source>
        <dbReference type="EMBL" id="KAK9670438.1"/>
    </source>
</evidence>
<keyword evidence="3" id="KW-1185">Reference proteome</keyword>
<reference evidence="2 3" key="1">
    <citation type="submission" date="2024-03" db="EMBL/GenBank/DDBJ databases">
        <title>WGS assembly of Saponaria officinalis var. Norfolk2.</title>
        <authorList>
            <person name="Jenkins J."/>
            <person name="Shu S."/>
            <person name="Grimwood J."/>
            <person name="Barry K."/>
            <person name="Goodstein D."/>
            <person name="Schmutz J."/>
            <person name="Leebens-Mack J."/>
            <person name="Osbourn A."/>
        </authorList>
    </citation>
    <scope>NUCLEOTIDE SEQUENCE [LARGE SCALE GENOMIC DNA]</scope>
    <source>
        <strain evidence="3">cv. Norfolk2</strain>
        <strain evidence="2">JIC</strain>
        <tissue evidence="2">Leaf</tissue>
    </source>
</reference>
<evidence type="ECO:0000259" key="1">
    <source>
        <dbReference type="Pfam" id="PF00646"/>
    </source>
</evidence>
<dbReference type="EMBL" id="JBDFQZ010000013">
    <property type="protein sequence ID" value="KAK9670438.1"/>
    <property type="molecule type" value="Genomic_DNA"/>
</dbReference>
<sequence length="326" mass="37010">MENKIDHRPWDELMPDTLGLIFKNLPLDEILNVVPSVCKSWANAVRGPYCWQEIDISHWSRFRRPESLDRMLILLIGRSCGSLRKICVYGLGTELGLSVIGDNAENLWNLRLPGSEISNSMVEQVAGKLSNLTFLDLSYCTKIGAPALASFGTHCKHLKHFQRNMHPWDVTLRKCQDDEALAISVTMPQLKHLELAYLMVTTMGVLMILSKCHDLELLDMRGCWNVKLDEEFLKNRPSLKVVGPLVVNSPGKTKVVYDEHYDFPHGVSSSLWDWGFTDMDIDDVEDDDSVDVGDDAYVSDDLWDGDGVYDVDDLRQIYFGDQQDNV</sequence>
<evidence type="ECO:0000313" key="3">
    <source>
        <dbReference type="Proteomes" id="UP001443914"/>
    </source>
</evidence>
<dbReference type="PANTHER" id="PTHR38926:SF80">
    <property type="entry name" value="F-BOX DOMAIN, LEUCINE-RICH REPEAT DOMAIN SUPERFAMILY"/>
    <property type="match status" value="1"/>
</dbReference>